<evidence type="ECO:0000313" key="1">
    <source>
        <dbReference type="EMBL" id="ASR87267.1"/>
    </source>
</evidence>
<dbReference type="EMBL" id="MF140416">
    <property type="protein sequence ID" value="ASR87267.1"/>
    <property type="molecule type" value="Genomic_DNA"/>
</dbReference>
<dbReference type="RefSeq" id="YP_009953294.1">
    <property type="nucleotide sequence ID" value="NC_051620.1"/>
</dbReference>
<organism evidence="1 2">
    <name type="scientific">Mycobacterium phage LastHope</name>
    <dbReference type="NCBI Taxonomy" id="2015886"/>
    <lineage>
        <taxon>Viruses</taxon>
        <taxon>Duplodnaviria</taxon>
        <taxon>Heunggongvirae</taxon>
        <taxon>Uroviricota</taxon>
        <taxon>Caudoviricetes</taxon>
        <taxon>Weiservirinae</taxon>
        <taxon>Anayavirus</taxon>
        <taxon>Anayavirus lasthope</taxon>
    </lineage>
</organism>
<reference evidence="1 2" key="1">
    <citation type="submission" date="2017-05" db="EMBL/GenBank/DDBJ databases">
        <authorList>
            <person name="Gomez-Rosado J.O."/>
            <person name="Gonzalez-Garcia E.M."/>
            <person name="Gonzalez-Leon M.A."/>
            <person name="Gonzalez-Rodriguez J."/>
            <person name="Gonzalez-Santos L.I."/>
            <person name="Goveo-Rivera I.A."/>
            <person name="Gutierrez-Silva J.C."/>
            <person name="Issa-Mahmud S."/>
            <person name="Lopez-Llera J.N."/>
            <person name="Marrero-Visalden G."/>
            <person name="Muyet-Blasini E."/>
            <person name="Ortiz-Torres X.D."/>
            <person name="Palacios-Vallejo J.G."/>
            <person name="Pichardo-Gonzalez P.A."/>
            <person name="Pou-Acosta P.M."/>
            <person name="Velez-Velazquez R.M."/>
            <person name="Fernandez-Martinez M."/>
            <person name="Maldonado-Vazquez N."/>
            <person name="Rubin M."/>
            <person name="Vazquez E."/>
            <person name="Stoner T.H."/>
            <person name="Garlena R.A."/>
            <person name="Russell D.A."/>
            <person name="Pope W.H."/>
            <person name="Jacobs-Sera D."/>
            <person name="Hatfull G.F."/>
        </authorList>
    </citation>
    <scope>NUCLEOTIDE SEQUENCE [LARGE SCALE GENOMIC DNA]</scope>
</reference>
<evidence type="ECO:0000313" key="2">
    <source>
        <dbReference type="Proteomes" id="UP000226328"/>
    </source>
</evidence>
<accession>A0A222ZRE8</accession>
<dbReference type="Proteomes" id="UP000226328">
    <property type="component" value="Segment"/>
</dbReference>
<gene>
    <name evidence="1" type="primary">100</name>
    <name evidence="1" type="ORF">SEA_LASTHOPE_100</name>
</gene>
<dbReference type="KEGG" id="vg:60324761"/>
<proteinExistence type="predicted"/>
<keyword evidence="2" id="KW-1185">Reference proteome</keyword>
<name>A0A222ZRE8_9CAUD</name>
<protein>
    <submittedName>
        <fullName evidence="1">Uncharacterized protein</fullName>
    </submittedName>
</protein>
<dbReference type="GeneID" id="60324761"/>
<sequence>MIVSGIEWLHPFRGEPGGYWSGYDPTCWEAIIAGIAYVLHLRGTDGAWNLQADGVDIGRFADYTKGMLAALDHSKIAADKAQHDKPEHRVELFDVILNNGAVRHGETAEAASKLDGRRTNGRIICRGCGLPWWKFCHGC</sequence>